<dbReference type="EMBL" id="PFBH01000006">
    <property type="protein sequence ID" value="PIR85340.1"/>
    <property type="molecule type" value="Genomic_DNA"/>
</dbReference>
<dbReference type="Proteomes" id="UP000229315">
    <property type="component" value="Unassembled WGS sequence"/>
</dbReference>
<gene>
    <name evidence="8" type="ORF">COU15_01230</name>
</gene>
<evidence type="ECO:0000256" key="6">
    <source>
        <dbReference type="RuleBase" id="RU003476"/>
    </source>
</evidence>
<dbReference type="Pfam" id="PF00293">
    <property type="entry name" value="NUDIX"/>
    <property type="match status" value="1"/>
</dbReference>
<dbReference type="InterPro" id="IPR000086">
    <property type="entry name" value="NUDIX_hydrolase_dom"/>
</dbReference>
<evidence type="ECO:0000259" key="7">
    <source>
        <dbReference type="PROSITE" id="PS51462"/>
    </source>
</evidence>
<dbReference type="GO" id="GO:0004081">
    <property type="term" value="F:bis(5'-nucleosyl)-tetraphosphatase (asymmetrical) activity"/>
    <property type="evidence" value="ECO:0007669"/>
    <property type="project" value="TreeGrafter"/>
</dbReference>
<dbReference type="GO" id="GO:0006167">
    <property type="term" value="P:AMP biosynthetic process"/>
    <property type="evidence" value="ECO:0007669"/>
    <property type="project" value="TreeGrafter"/>
</dbReference>
<dbReference type="PROSITE" id="PS00893">
    <property type="entry name" value="NUDIX_BOX"/>
    <property type="match status" value="1"/>
</dbReference>
<dbReference type="PRINTS" id="PR00502">
    <property type="entry name" value="NUDIXFAMILY"/>
</dbReference>
<dbReference type="InterPro" id="IPR020084">
    <property type="entry name" value="NUDIX_hydrolase_CS"/>
</dbReference>
<dbReference type="InterPro" id="IPR003565">
    <property type="entry name" value="Tetra_PHTase"/>
</dbReference>
<dbReference type="InterPro" id="IPR051325">
    <property type="entry name" value="Nudix_hydrolase_domain"/>
</dbReference>
<evidence type="ECO:0000313" key="9">
    <source>
        <dbReference type="Proteomes" id="UP000229315"/>
    </source>
</evidence>
<dbReference type="GO" id="GO:0000166">
    <property type="term" value="F:nucleotide binding"/>
    <property type="evidence" value="ECO:0007669"/>
    <property type="project" value="UniProtKB-KW"/>
</dbReference>
<dbReference type="SUPFAM" id="SSF55811">
    <property type="entry name" value="Nudix"/>
    <property type="match status" value="1"/>
</dbReference>
<dbReference type="PANTHER" id="PTHR21340">
    <property type="entry name" value="DIADENOSINE 5,5-P1,P4-TETRAPHOSPHATE PYROPHOSPHOHYDROLASE MUTT"/>
    <property type="match status" value="1"/>
</dbReference>
<evidence type="ECO:0000256" key="1">
    <source>
        <dbReference type="ARBA" id="ARBA00005582"/>
    </source>
</evidence>
<sequence length="148" mass="16471">MAQEHSAGIILFNTDNESPSVLLVLHTRGNHWGFPKGHIEKGETPEETARRELEEETGVTTYTLLPGVSFTDAYTSQSRNKPIAKEVTYFVGKTNETQGAISDAMRHEIAETRFVSVRDALGLLTYESSKEMLRTILQNTKTTSQLGL</sequence>
<accession>A0A2H0UG55</accession>
<dbReference type="PANTHER" id="PTHR21340:SF0">
    <property type="entry name" value="BIS(5'-NUCLEOSYL)-TETRAPHOSPHATASE [ASYMMETRICAL]"/>
    <property type="match status" value="1"/>
</dbReference>
<dbReference type="InterPro" id="IPR015797">
    <property type="entry name" value="NUDIX_hydrolase-like_dom_sf"/>
</dbReference>
<evidence type="ECO:0000313" key="8">
    <source>
        <dbReference type="EMBL" id="PIR85340.1"/>
    </source>
</evidence>
<keyword evidence="4 6" id="KW-0378">Hydrolase</keyword>
<reference evidence="9" key="1">
    <citation type="submission" date="2017-09" db="EMBL/GenBank/DDBJ databases">
        <title>Depth-based differentiation of microbial function through sediment-hosted aquifers and enrichment of novel symbionts in the deep terrestrial subsurface.</title>
        <authorList>
            <person name="Probst A.J."/>
            <person name="Ladd B."/>
            <person name="Jarett J.K."/>
            <person name="Geller-Mcgrath D.E."/>
            <person name="Sieber C.M.K."/>
            <person name="Emerson J.B."/>
            <person name="Anantharaman K."/>
            <person name="Thomas B.C."/>
            <person name="Malmstrom R."/>
            <person name="Stieglmeier M."/>
            <person name="Klingl A."/>
            <person name="Woyke T."/>
            <person name="Ryan C.M."/>
            <person name="Banfield J.F."/>
        </authorList>
    </citation>
    <scope>NUCLEOTIDE SEQUENCE [LARGE SCALE GENOMIC DNA]</scope>
</reference>
<proteinExistence type="inferred from homology"/>
<evidence type="ECO:0000256" key="4">
    <source>
        <dbReference type="ARBA" id="ARBA00022801"/>
    </source>
</evidence>
<evidence type="ECO:0000256" key="2">
    <source>
        <dbReference type="ARBA" id="ARBA00018911"/>
    </source>
</evidence>
<keyword evidence="3" id="KW-0547">Nucleotide-binding</keyword>
<protein>
    <recommendedName>
        <fullName evidence="2">Bis(5'-nucleosyl)-tetraphosphatase [asymmetrical]</fullName>
    </recommendedName>
    <alternativeName>
        <fullName evidence="5">Diadenosine 5',5'''-P1,P4-tetraphosphate asymmetrical hydrolase</fullName>
    </alternativeName>
</protein>
<dbReference type="InterPro" id="IPR020476">
    <property type="entry name" value="Nudix_hydrolase"/>
</dbReference>
<comment type="caution">
    <text evidence="8">The sequence shown here is derived from an EMBL/GenBank/DDBJ whole genome shotgun (WGS) entry which is preliminary data.</text>
</comment>
<name>A0A2H0UG55_9BACT</name>
<evidence type="ECO:0000256" key="3">
    <source>
        <dbReference type="ARBA" id="ARBA00022741"/>
    </source>
</evidence>
<dbReference type="AlphaFoldDB" id="A0A2H0UG55"/>
<dbReference type="PROSITE" id="PS51462">
    <property type="entry name" value="NUDIX"/>
    <property type="match status" value="1"/>
</dbReference>
<evidence type="ECO:0000256" key="5">
    <source>
        <dbReference type="ARBA" id="ARBA00032644"/>
    </source>
</evidence>
<feature type="domain" description="Nudix hydrolase" evidence="7">
    <location>
        <begin position="2"/>
        <end position="137"/>
    </location>
</feature>
<organism evidence="8 9">
    <name type="scientific">Candidatus Kaiserbacteria bacterium CG10_big_fil_rev_8_21_14_0_10_45_20</name>
    <dbReference type="NCBI Taxonomy" id="1974607"/>
    <lineage>
        <taxon>Bacteria</taxon>
        <taxon>Candidatus Kaiseribacteriota</taxon>
    </lineage>
</organism>
<dbReference type="GO" id="GO:0006754">
    <property type="term" value="P:ATP biosynthetic process"/>
    <property type="evidence" value="ECO:0007669"/>
    <property type="project" value="TreeGrafter"/>
</dbReference>
<dbReference type="Gene3D" id="3.90.79.10">
    <property type="entry name" value="Nucleoside Triphosphate Pyrophosphohydrolase"/>
    <property type="match status" value="1"/>
</dbReference>
<comment type="similarity">
    <text evidence="1 6">Belongs to the Nudix hydrolase family.</text>
</comment>
<dbReference type="CDD" id="cd03428">
    <property type="entry name" value="NUDIX_Ap4A_Nudt2"/>
    <property type="match status" value="1"/>
</dbReference>